<evidence type="ECO:0000256" key="8">
    <source>
        <dbReference type="SAM" id="Phobius"/>
    </source>
</evidence>
<feature type="transmembrane region" description="Helical" evidence="8">
    <location>
        <begin position="170"/>
        <end position="198"/>
    </location>
</feature>
<dbReference type="InterPro" id="IPR049453">
    <property type="entry name" value="Memb_transporter_dom"/>
</dbReference>
<feature type="transmembrane region" description="Helical" evidence="8">
    <location>
        <begin position="512"/>
        <end position="530"/>
    </location>
</feature>
<keyword evidence="4 8" id="KW-1133">Transmembrane helix</keyword>
<evidence type="ECO:0000256" key="2">
    <source>
        <dbReference type="ARBA" id="ARBA00022475"/>
    </source>
</evidence>
<dbReference type="RefSeq" id="WP_344725050.1">
    <property type="nucleotide sequence ID" value="NZ_BAAAUS010000028.1"/>
</dbReference>
<dbReference type="PANTHER" id="PTHR30509:SF9">
    <property type="entry name" value="MULTIDRUG RESISTANCE PROTEIN MDTO"/>
    <property type="match status" value="1"/>
</dbReference>
<evidence type="ECO:0000313" key="11">
    <source>
        <dbReference type="Proteomes" id="UP001597114"/>
    </source>
</evidence>
<feature type="transmembrane region" description="Helical" evidence="8">
    <location>
        <begin position="487"/>
        <end position="505"/>
    </location>
</feature>
<feature type="compositionally biased region" description="Basic residues" evidence="7">
    <location>
        <begin position="819"/>
        <end position="828"/>
    </location>
</feature>
<feature type="compositionally biased region" description="Basic residues" evidence="7">
    <location>
        <begin position="781"/>
        <end position="792"/>
    </location>
</feature>
<dbReference type="Proteomes" id="UP001597114">
    <property type="component" value="Unassembled WGS sequence"/>
</dbReference>
<feature type="transmembrane region" description="Helical" evidence="8">
    <location>
        <begin position="57"/>
        <end position="74"/>
    </location>
</feature>
<dbReference type="Pfam" id="PF13515">
    <property type="entry name" value="FUSC_2"/>
    <property type="match status" value="1"/>
</dbReference>
<evidence type="ECO:0000256" key="6">
    <source>
        <dbReference type="ARBA" id="ARBA00043993"/>
    </source>
</evidence>
<comment type="similarity">
    <text evidence="6">Belongs to the YccS/YhfK family.</text>
</comment>
<name>A0ABW4F5Q7_9PSEU</name>
<dbReference type="EMBL" id="JBHUCO010000054">
    <property type="protein sequence ID" value="MFD1522976.1"/>
    <property type="molecule type" value="Genomic_DNA"/>
</dbReference>
<evidence type="ECO:0000256" key="1">
    <source>
        <dbReference type="ARBA" id="ARBA00004651"/>
    </source>
</evidence>
<evidence type="ECO:0000259" key="9">
    <source>
        <dbReference type="Pfam" id="PF13515"/>
    </source>
</evidence>
<keyword evidence="11" id="KW-1185">Reference proteome</keyword>
<dbReference type="PANTHER" id="PTHR30509">
    <property type="entry name" value="P-HYDROXYBENZOIC ACID EFFLUX PUMP SUBUNIT-RELATED"/>
    <property type="match status" value="1"/>
</dbReference>
<feature type="transmembrane region" description="Helical" evidence="8">
    <location>
        <begin position="567"/>
        <end position="586"/>
    </location>
</feature>
<evidence type="ECO:0000256" key="4">
    <source>
        <dbReference type="ARBA" id="ARBA00022989"/>
    </source>
</evidence>
<keyword evidence="2" id="KW-1003">Cell membrane</keyword>
<comment type="caution">
    <text evidence="10">The sequence shown here is derived from an EMBL/GenBank/DDBJ whole genome shotgun (WGS) entry which is preliminary data.</text>
</comment>
<accession>A0ABW4F5Q7</accession>
<proteinExistence type="inferred from homology"/>
<sequence>MTVFAPAISTSIIFLSLHCRWIHVCFGGRLNTVQDRVRRTRDRIAASDPGLGHLRQAGSVMIGVGTVLAVEYGFGTLIHAGAQGTLVAMLLGAVTAMMGATALSGSSWGKVQTAGFFPVAIGVGLLAGAAVAGHTDVMLVVFVFVMFAAVFVRQFGAAFFTYGFMGWMGYFFASFLGATIATVPMLIAEVAIASAWILMLSVTVLRSSPARTVGRMLRAFGAHSRGIAAVAADLLEADPGDERRRRRLRRTLQGRHLRLAESALMIDGTLADRDAAPVGWPAAALRRHLVDAQLTIDALAMSVATLAVVDAELGRSSPITARTALALRRFGAADYPAAAITARALADSAAEDADLPWRSTADGEVRAVMAARRAGTAVLEYVELVRRWNSPPGTTIAEDFEPAVMMTMGNLPGSPAVAADVAPRAHRWNPLGRLNLTTRQAVQVAIAGGLAILLGRELSTTRYYWAAIAAFVAFAGTATRSETFIKAGNRVLGTLVGLFAAIWLAELTRGSTALVLVVILASVFLGFYLLRVSYAFMIFFVTIMVAQLYSVLYEFSDGLLVLRLEETAIGAAVGAVVALFVVPTSTRDTVRAARTTLMFSLSDLLDAVARRIDPSAVPAAVCGAGRGDGPQAAANLDGLVRTVENRLRQLTLVSAPLTRPMLFNNDPRRVSRELRLYAASATYARALAVQLRRASQAPVRLASASLSLAAASRTLADPASGRSDQQVLDDLAAADRMLFDPADPDEPALHAAARPLIHLQQLMHELATSDYGLGARLRSRAAGRGGRHRLVRHGAGPAPARPRHRGGRGQPTGQDHPPPTRKHRRHRR</sequence>
<feature type="transmembrane region" description="Helical" evidence="8">
    <location>
        <begin position="139"/>
        <end position="164"/>
    </location>
</feature>
<evidence type="ECO:0000313" key="10">
    <source>
        <dbReference type="EMBL" id="MFD1522976.1"/>
    </source>
</evidence>
<organism evidence="10 11">
    <name type="scientific">Pseudonocardia yunnanensis</name>
    <dbReference type="NCBI Taxonomy" id="58107"/>
    <lineage>
        <taxon>Bacteria</taxon>
        <taxon>Bacillati</taxon>
        <taxon>Actinomycetota</taxon>
        <taxon>Actinomycetes</taxon>
        <taxon>Pseudonocardiales</taxon>
        <taxon>Pseudonocardiaceae</taxon>
        <taxon>Pseudonocardia</taxon>
    </lineage>
</organism>
<feature type="transmembrane region" description="Helical" evidence="8">
    <location>
        <begin position="86"/>
        <end position="108"/>
    </location>
</feature>
<keyword evidence="3 8" id="KW-0812">Transmembrane</keyword>
<feature type="transmembrane region" description="Helical" evidence="8">
    <location>
        <begin position="114"/>
        <end position="132"/>
    </location>
</feature>
<feature type="domain" description="Integral membrane bound transporter" evidence="9">
    <location>
        <begin position="450"/>
        <end position="577"/>
    </location>
</feature>
<comment type="subcellular location">
    <subcellularLocation>
        <location evidence="1">Cell membrane</location>
        <topology evidence="1">Multi-pass membrane protein</topology>
    </subcellularLocation>
</comment>
<evidence type="ECO:0000256" key="3">
    <source>
        <dbReference type="ARBA" id="ARBA00022692"/>
    </source>
</evidence>
<protein>
    <submittedName>
        <fullName evidence="10">FUSC family protein</fullName>
    </submittedName>
</protein>
<reference evidence="11" key="1">
    <citation type="journal article" date="2019" name="Int. J. Syst. Evol. Microbiol.">
        <title>The Global Catalogue of Microorganisms (GCM) 10K type strain sequencing project: providing services to taxonomists for standard genome sequencing and annotation.</title>
        <authorList>
            <consortium name="The Broad Institute Genomics Platform"/>
            <consortium name="The Broad Institute Genome Sequencing Center for Infectious Disease"/>
            <person name="Wu L."/>
            <person name="Ma J."/>
        </authorList>
    </citation>
    <scope>NUCLEOTIDE SEQUENCE [LARGE SCALE GENOMIC DNA]</scope>
    <source>
        <strain evidence="11">CCM 7043</strain>
    </source>
</reference>
<feature type="transmembrane region" description="Helical" evidence="8">
    <location>
        <begin position="536"/>
        <end position="555"/>
    </location>
</feature>
<keyword evidence="5 8" id="KW-0472">Membrane</keyword>
<evidence type="ECO:0000256" key="5">
    <source>
        <dbReference type="ARBA" id="ARBA00023136"/>
    </source>
</evidence>
<evidence type="ECO:0000256" key="7">
    <source>
        <dbReference type="SAM" id="MobiDB-lite"/>
    </source>
</evidence>
<feature type="region of interest" description="Disordered" evidence="7">
    <location>
        <begin position="781"/>
        <end position="828"/>
    </location>
</feature>
<gene>
    <name evidence="10" type="ORF">ACFSJD_36200</name>
</gene>